<protein>
    <submittedName>
        <fullName evidence="1">(African queen) hypothetical protein</fullName>
    </submittedName>
</protein>
<accession>A0A8J2W591</accession>
<gene>
    <name evidence="1" type="ORF">DCHRY22_LOCUS8548</name>
</gene>
<evidence type="ECO:0000313" key="1">
    <source>
        <dbReference type="EMBL" id="CAG9568705.1"/>
    </source>
</evidence>
<sequence length="220" mass="24912">MPISQIGISVLGPGCALPSRYINIKPYIPWIIGNLGYRRAMGKKKTTSNTTKITAISSDDIISDVGYIDEDFYLGKLNDSTMILEPKYKNVNEVPFGNCTKLDSLIYRDAGIIRTSNRPATGIYAVECDRRSPTKFWFDTGFKTDDMADLIKIVPHYKRGEKVPPKILFITDSFVNYEHIETANLVFKFEFTAQATINVEFYGIKKGKPNTWATNDKDRN</sequence>
<dbReference type="AlphaFoldDB" id="A0A8J2W591"/>
<reference evidence="1" key="1">
    <citation type="submission" date="2021-09" db="EMBL/GenBank/DDBJ databases">
        <authorList>
            <person name="Martin H S."/>
        </authorList>
    </citation>
    <scope>NUCLEOTIDE SEQUENCE</scope>
</reference>
<dbReference type="Proteomes" id="UP000789524">
    <property type="component" value="Unassembled WGS sequence"/>
</dbReference>
<keyword evidence="2" id="KW-1185">Reference proteome</keyword>
<evidence type="ECO:0000313" key="2">
    <source>
        <dbReference type="Proteomes" id="UP000789524"/>
    </source>
</evidence>
<name>A0A8J2W591_9NEOP</name>
<comment type="caution">
    <text evidence="1">The sequence shown here is derived from an EMBL/GenBank/DDBJ whole genome shotgun (WGS) entry which is preliminary data.</text>
</comment>
<organism evidence="1 2">
    <name type="scientific">Danaus chrysippus</name>
    <name type="common">African queen</name>
    <dbReference type="NCBI Taxonomy" id="151541"/>
    <lineage>
        <taxon>Eukaryota</taxon>
        <taxon>Metazoa</taxon>
        <taxon>Ecdysozoa</taxon>
        <taxon>Arthropoda</taxon>
        <taxon>Hexapoda</taxon>
        <taxon>Insecta</taxon>
        <taxon>Pterygota</taxon>
        <taxon>Neoptera</taxon>
        <taxon>Endopterygota</taxon>
        <taxon>Lepidoptera</taxon>
        <taxon>Glossata</taxon>
        <taxon>Ditrysia</taxon>
        <taxon>Papilionoidea</taxon>
        <taxon>Nymphalidae</taxon>
        <taxon>Danainae</taxon>
        <taxon>Danaini</taxon>
        <taxon>Danaina</taxon>
        <taxon>Danaus</taxon>
        <taxon>Anosia</taxon>
    </lineage>
</organism>
<dbReference type="OrthoDB" id="6924245at2759"/>
<proteinExistence type="predicted"/>
<dbReference type="EMBL" id="CAKASE010000061">
    <property type="protein sequence ID" value="CAG9568705.1"/>
    <property type="molecule type" value="Genomic_DNA"/>
</dbReference>